<dbReference type="Gene3D" id="3.40.395.10">
    <property type="entry name" value="Adenoviral Proteinase, Chain A"/>
    <property type="match status" value="1"/>
</dbReference>
<keyword evidence="2" id="KW-0645">Protease</keyword>
<dbReference type="EMBL" id="CAJZBQ010000046">
    <property type="protein sequence ID" value="CAG9328887.1"/>
    <property type="molecule type" value="Genomic_DNA"/>
</dbReference>
<organism evidence="6 7">
    <name type="scientific">Blepharisma stoltei</name>
    <dbReference type="NCBI Taxonomy" id="1481888"/>
    <lineage>
        <taxon>Eukaryota</taxon>
        <taxon>Sar</taxon>
        <taxon>Alveolata</taxon>
        <taxon>Ciliophora</taxon>
        <taxon>Postciliodesmatophora</taxon>
        <taxon>Heterotrichea</taxon>
        <taxon>Heterotrichida</taxon>
        <taxon>Blepharismidae</taxon>
        <taxon>Blepharisma</taxon>
    </lineage>
</organism>
<gene>
    <name evidence="6" type="ORF">BSTOLATCC_MIC46869</name>
</gene>
<sequence>MSRVFISQNDENTIEILACKHKSIKIDEIFLEKDRITNNEPDLEIIEIRPSVKTQEENKFYEKNKEISLDSLKEVENIWNDERHEEIWENSTLLYKDIKCLQPGGFINDEIVNSYLKLLPLPKNVHIFNSFFYEFISEMLSSCNWNIKKLTRILRKQGISNIFSKKYLIFPINLNKSHWVAAQINNKEKCIEYYDSFGENSFERVCETINESVIRLGCEEIDYYEYKAMKVPRQSTCWDCGIFMMQTIRCLIENREFDFEQEKIDFIRKITVLELKNQTLYRLN</sequence>
<feature type="domain" description="Ubiquitin-like protease family profile" evidence="5">
    <location>
        <begin position="91"/>
        <end position="251"/>
    </location>
</feature>
<evidence type="ECO:0000259" key="5">
    <source>
        <dbReference type="PROSITE" id="PS50600"/>
    </source>
</evidence>
<proteinExistence type="inferred from homology"/>
<dbReference type="Proteomes" id="UP001162131">
    <property type="component" value="Unassembled WGS sequence"/>
</dbReference>
<dbReference type="Pfam" id="PF02902">
    <property type="entry name" value="Peptidase_C48"/>
    <property type="match status" value="1"/>
</dbReference>
<evidence type="ECO:0000256" key="3">
    <source>
        <dbReference type="ARBA" id="ARBA00022801"/>
    </source>
</evidence>
<evidence type="ECO:0000313" key="6">
    <source>
        <dbReference type="EMBL" id="CAG9328887.1"/>
    </source>
</evidence>
<evidence type="ECO:0000256" key="2">
    <source>
        <dbReference type="ARBA" id="ARBA00022670"/>
    </source>
</evidence>
<dbReference type="GO" id="GO:0016929">
    <property type="term" value="F:deSUMOylase activity"/>
    <property type="evidence" value="ECO:0007669"/>
    <property type="project" value="TreeGrafter"/>
</dbReference>
<dbReference type="SUPFAM" id="SSF54001">
    <property type="entry name" value="Cysteine proteinases"/>
    <property type="match status" value="1"/>
</dbReference>
<name>A0AAU9JZP5_9CILI</name>
<dbReference type="PROSITE" id="PS50600">
    <property type="entry name" value="ULP_PROTEASE"/>
    <property type="match status" value="1"/>
</dbReference>
<evidence type="ECO:0000313" key="7">
    <source>
        <dbReference type="Proteomes" id="UP001162131"/>
    </source>
</evidence>
<dbReference type="AlphaFoldDB" id="A0AAU9JZP5"/>
<dbReference type="InterPro" id="IPR003653">
    <property type="entry name" value="Peptidase_C48_C"/>
</dbReference>
<evidence type="ECO:0000256" key="4">
    <source>
        <dbReference type="ARBA" id="ARBA00022807"/>
    </source>
</evidence>
<keyword evidence="4" id="KW-0788">Thiol protease</keyword>
<comment type="similarity">
    <text evidence="1">Belongs to the peptidase C48 family.</text>
</comment>
<dbReference type="PANTHER" id="PTHR12606:SF1">
    <property type="entry name" value="UBIQUITIN-LIKE-SPECIFIC PROTEASE 1A"/>
    <property type="match status" value="1"/>
</dbReference>
<keyword evidence="3" id="KW-0378">Hydrolase</keyword>
<reference evidence="6" key="1">
    <citation type="submission" date="2021-09" db="EMBL/GenBank/DDBJ databases">
        <authorList>
            <consortium name="AG Swart"/>
            <person name="Singh M."/>
            <person name="Singh A."/>
            <person name="Seah K."/>
            <person name="Emmerich C."/>
        </authorList>
    </citation>
    <scope>NUCLEOTIDE SEQUENCE</scope>
    <source>
        <strain evidence="6">ATCC30299</strain>
    </source>
</reference>
<evidence type="ECO:0000256" key="1">
    <source>
        <dbReference type="ARBA" id="ARBA00005234"/>
    </source>
</evidence>
<dbReference type="GO" id="GO:0005634">
    <property type="term" value="C:nucleus"/>
    <property type="evidence" value="ECO:0007669"/>
    <property type="project" value="TreeGrafter"/>
</dbReference>
<protein>
    <recommendedName>
        <fullName evidence="5">Ubiquitin-like protease family profile domain-containing protein</fullName>
    </recommendedName>
</protein>
<dbReference type="InterPro" id="IPR038765">
    <property type="entry name" value="Papain-like_cys_pep_sf"/>
</dbReference>
<comment type="caution">
    <text evidence="6">The sequence shown here is derived from an EMBL/GenBank/DDBJ whole genome shotgun (WGS) entry which is preliminary data.</text>
</comment>
<keyword evidence="7" id="KW-1185">Reference proteome</keyword>
<dbReference type="GO" id="GO:0006508">
    <property type="term" value="P:proteolysis"/>
    <property type="evidence" value="ECO:0007669"/>
    <property type="project" value="UniProtKB-KW"/>
</dbReference>
<accession>A0AAU9JZP5</accession>
<dbReference type="PANTHER" id="PTHR12606">
    <property type="entry name" value="SENTRIN/SUMO-SPECIFIC PROTEASE"/>
    <property type="match status" value="1"/>
</dbReference>
<dbReference type="GO" id="GO:0016926">
    <property type="term" value="P:protein desumoylation"/>
    <property type="evidence" value="ECO:0007669"/>
    <property type="project" value="TreeGrafter"/>
</dbReference>